<dbReference type="Pfam" id="PF14232">
    <property type="entry name" value="DUF4334"/>
    <property type="match status" value="1"/>
</dbReference>
<dbReference type="KEGG" id="ams:AMIS_23040"/>
<evidence type="ECO:0000259" key="2">
    <source>
        <dbReference type="Pfam" id="PF14232"/>
    </source>
</evidence>
<dbReference type="eggNOG" id="ENOG5031MQX">
    <property type="taxonomic scope" value="Bacteria"/>
</dbReference>
<keyword evidence="4" id="KW-1185">Reference proteome</keyword>
<name>I0H3D7_ACTM4</name>
<evidence type="ECO:0000313" key="4">
    <source>
        <dbReference type="Proteomes" id="UP000007882"/>
    </source>
</evidence>
<dbReference type="Proteomes" id="UP000007882">
    <property type="component" value="Chromosome"/>
</dbReference>
<evidence type="ECO:0000313" key="3">
    <source>
        <dbReference type="EMBL" id="BAL87524.1"/>
    </source>
</evidence>
<protein>
    <recommendedName>
        <fullName evidence="5">DUF4334 domain-containing protein</fullName>
    </recommendedName>
</protein>
<dbReference type="InterPro" id="IPR025568">
    <property type="entry name" value="DUF4334"/>
</dbReference>
<dbReference type="AlphaFoldDB" id="I0H3D7"/>
<proteinExistence type="predicted"/>
<evidence type="ECO:0000259" key="1">
    <source>
        <dbReference type="Pfam" id="PF14231"/>
    </source>
</evidence>
<sequence>MNPRDRFAEIRADGGKATPDELDQLWAALPAVRPEDILGSWQGSEFVSGHPFEGQLATIRWHGKTFTSLTDVTPIVCLDDEGNRYANQEWSRGGASLWTVEFRGEPTATMIYDRRPILDHFKRIDENTLLGVMNGKGVLSEDGRHYYFILTKEAEARESEAKEAETKEAA</sequence>
<dbReference type="InterPro" id="IPR025951">
    <property type="entry name" value="GXWXG_dom"/>
</dbReference>
<accession>I0H3D7</accession>
<reference evidence="3 4" key="1">
    <citation type="submission" date="2012-02" db="EMBL/GenBank/DDBJ databases">
        <title>Complete genome sequence of Actinoplanes missouriensis 431 (= NBRC 102363).</title>
        <authorList>
            <person name="Ohnishi Y."/>
            <person name="Ishikawa J."/>
            <person name="Sekine M."/>
            <person name="Hosoyama A."/>
            <person name="Harada T."/>
            <person name="Narita H."/>
            <person name="Hata T."/>
            <person name="Konno Y."/>
            <person name="Tutikane K."/>
            <person name="Fujita N."/>
            <person name="Horinouchi S."/>
            <person name="Hayakawa M."/>
        </authorList>
    </citation>
    <scope>NUCLEOTIDE SEQUENCE [LARGE SCALE GENOMIC DNA]</scope>
    <source>
        <strain evidence="4">ATCC 14538 / DSM 43046 / CBS 188.64 / JCM 3121 / NBRC 102363 / NCIMB 12654 / NRRL B-3342 / UNCC 431</strain>
    </source>
</reference>
<dbReference type="PATRIC" id="fig|512565.3.peg.2300"/>
<dbReference type="STRING" id="512565.AMIS_23040"/>
<dbReference type="Gene3D" id="2.40.128.580">
    <property type="entry name" value="GXWXG domain"/>
    <property type="match status" value="1"/>
</dbReference>
<dbReference type="EMBL" id="AP012319">
    <property type="protein sequence ID" value="BAL87524.1"/>
    <property type="molecule type" value="Genomic_DNA"/>
</dbReference>
<dbReference type="HOGENOM" id="CLU_112092_1_1_11"/>
<organism evidence="3 4">
    <name type="scientific">Actinoplanes missouriensis (strain ATCC 14538 / DSM 43046 / CBS 188.64 / JCM 3121 / NBRC 102363 / NCIMB 12654 / NRRL B-3342 / UNCC 431)</name>
    <dbReference type="NCBI Taxonomy" id="512565"/>
    <lineage>
        <taxon>Bacteria</taxon>
        <taxon>Bacillati</taxon>
        <taxon>Actinomycetota</taxon>
        <taxon>Actinomycetes</taxon>
        <taxon>Micromonosporales</taxon>
        <taxon>Micromonosporaceae</taxon>
        <taxon>Actinoplanes</taxon>
    </lineage>
</organism>
<dbReference type="RefSeq" id="WP_014442419.1">
    <property type="nucleotide sequence ID" value="NC_017093.1"/>
</dbReference>
<dbReference type="OrthoDB" id="8905397at2"/>
<feature type="domain" description="DUF4334" evidence="2">
    <location>
        <begin position="93"/>
        <end position="152"/>
    </location>
</feature>
<feature type="domain" description="GXWXG" evidence="1">
    <location>
        <begin position="24"/>
        <end position="82"/>
    </location>
</feature>
<gene>
    <name evidence="3" type="ordered locus">AMIS_23040</name>
</gene>
<dbReference type="Pfam" id="PF14231">
    <property type="entry name" value="GXWXG"/>
    <property type="match status" value="1"/>
</dbReference>
<evidence type="ECO:0008006" key="5">
    <source>
        <dbReference type="Google" id="ProtNLM"/>
    </source>
</evidence>